<evidence type="ECO:0000256" key="5">
    <source>
        <dbReference type="SAM" id="MobiDB-lite"/>
    </source>
</evidence>
<proteinExistence type="predicted"/>
<dbReference type="SMART" id="SM00184">
    <property type="entry name" value="RING"/>
    <property type="match status" value="1"/>
</dbReference>
<name>A0A7S0AFB0_9STRA</name>
<evidence type="ECO:0000313" key="7">
    <source>
        <dbReference type="EMBL" id="CAD8360839.1"/>
    </source>
</evidence>
<reference evidence="7" key="1">
    <citation type="submission" date="2021-01" db="EMBL/GenBank/DDBJ databases">
        <authorList>
            <person name="Corre E."/>
            <person name="Pelletier E."/>
            <person name="Niang G."/>
            <person name="Scheremetjew M."/>
            <person name="Finn R."/>
            <person name="Kale V."/>
            <person name="Holt S."/>
            <person name="Cochrane G."/>
            <person name="Meng A."/>
            <person name="Brown T."/>
            <person name="Cohen L."/>
        </authorList>
    </citation>
    <scope>NUCLEOTIDE SEQUENCE</scope>
    <source>
        <strain evidence="7">CCMP3303</strain>
    </source>
</reference>
<dbReference type="SUPFAM" id="SSF57850">
    <property type="entry name" value="RING/U-box"/>
    <property type="match status" value="1"/>
</dbReference>
<accession>A0A7S0AFB0</accession>
<feature type="domain" description="RING-type" evidence="6">
    <location>
        <begin position="150"/>
        <end position="193"/>
    </location>
</feature>
<keyword evidence="2 4" id="KW-0863">Zinc-finger</keyword>
<sequence length="221" mass="24137">MLAQLVLIAIIFVLILILCFKKSPRSDDDDGDAAEPARRAASEMTAGRSIRTDENSLEKRKKMVSANMFHRTLEDGDSIREIQSILAAARDVRTSAGDDDDRPNPSAPPAADDDIEICSAKQGKVDKDGIRAEGTPVDSISHSMRSVPECTVCLEGYYPGQSISWSGIDCDHIYHTACLMEWLTLHNDCPLCRVTIIGNSLALPINDDHRLAIRTGSADRG</sequence>
<keyword evidence="1" id="KW-0479">Metal-binding</keyword>
<dbReference type="PANTHER" id="PTHR15710">
    <property type="entry name" value="E3 UBIQUITIN-PROTEIN LIGASE PRAJA"/>
    <property type="match status" value="1"/>
</dbReference>
<keyword evidence="3" id="KW-0862">Zinc</keyword>
<dbReference type="InterPro" id="IPR001841">
    <property type="entry name" value="Znf_RING"/>
</dbReference>
<feature type="region of interest" description="Disordered" evidence="5">
    <location>
        <begin position="24"/>
        <end position="55"/>
    </location>
</feature>
<dbReference type="Gene3D" id="3.30.40.10">
    <property type="entry name" value="Zinc/RING finger domain, C3HC4 (zinc finger)"/>
    <property type="match status" value="1"/>
</dbReference>
<dbReference type="Pfam" id="PF13639">
    <property type="entry name" value="zf-RING_2"/>
    <property type="match status" value="1"/>
</dbReference>
<evidence type="ECO:0000256" key="2">
    <source>
        <dbReference type="ARBA" id="ARBA00022771"/>
    </source>
</evidence>
<dbReference type="AlphaFoldDB" id="A0A7S0AFB0"/>
<dbReference type="GO" id="GO:0008270">
    <property type="term" value="F:zinc ion binding"/>
    <property type="evidence" value="ECO:0007669"/>
    <property type="project" value="UniProtKB-KW"/>
</dbReference>
<organism evidence="7">
    <name type="scientific">Minutocellus polymorphus</name>
    <dbReference type="NCBI Taxonomy" id="265543"/>
    <lineage>
        <taxon>Eukaryota</taxon>
        <taxon>Sar</taxon>
        <taxon>Stramenopiles</taxon>
        <taxon>Ochrophyta</taxon>
        <taxon>Bacillariophyta</taxon>
        <taxon>Mediophyceae</taxon>
        <taxon>Cymatosirophycidae</taxon>
        <taxon>Cymatosirales</taxon>
        <taxon>Cymatosiraceae</taxon>
        <taxon>Minutocellus</taxon>
    </lineage>
</organism>
<evidence type="ECO:0000256" key="3">
    <source>
        <dbReference type="ARBA" id="ARBA00022833"/>
    </source>
</evidence>
<evidence type="ECO:0000256" key="4">
    <source>
        <dbReference type="PROSITE-ProRule" id="PRU00175"/>
    </source>
</evidence>
<dbReference type="PROSITE" id="PS50089">
    <property type="entry name" value="ZF_RING_2"/>
    <property type="match status" value="1"/>
</dbReference>
<protein>
    <recommendedName>
        <fullName evidence="6">RING-type domain-containing protein</fullName>
    </recommendedName>
</protein>
<feature type="region of interest" description="Disordered" evidence="5">
    <location>
        <begin position="93"/>
        <end position="113"/>
    </location>
</feature>
<gene>
    <name evidence="7" type="ORF">MPOL1434_LOCUS1136</name>
</gene>
<dbReference type="EMBL" id="HBEJ01001935">
    <property type="protein sequence ID" value="CAD8360839.1"/>
    <property type="molecule type" value="Transcribed_RNA"/>
</dbReference>
<evidence type="ECO:0000259" key="6">
    <source>
        <dbReference type="PROSITE" id="PS50089"/>
    </source>
</evidence>
<dbReference type="InterPro" id="IPR013083">
    <property type="entry name" value="Znf_RING/FYVE/PHD"/>
</dbReference>
<evidence type="ECO:0000256" key="1">
    <source>
        <dbReference type="ARBA" id="ARBA00022723"/>
    </source>
</evidence>